<evidence type="ECO:0000313" key="2">
    <source>
        <dbReference type="Proteomes" id="UP000201594"/>
    </source>
</evidence>
<dbReference type="Proteomes" id="UP000201594">
    <property type="component" value="Segment"/>
</dbReference>
<sequence>MSEIILYIPPVDLTAMGRVYAVRYLSLIELARAIENLIYPGRHLDISDAYNTFAEAFFSTDLWYMISILGEEAPLLFKEINGALVACTTLNSTQLTYMVGSGMRFRKQVMPMRCA</sequence>
<name>A0A1B2IC47_9CAUD</name>
<dbReference type="GeneID" id="29061613"/>
<evidence type="ECO:0000313" key="1">
    <source>
        <dbReference type="EMBL" id="ANZ48859.1"/>
    </source>
</evidence>
<organism evidence="1 2">
    <name type="scientific">Erwinia phage vB_EamM_EarlPhillipIV</name>
    <dbReference type="NCBI Taxonomy" id="1883372"/>
    <lineage>
        <taxon>Viruses</taxon>
        <taxon>Duplodnaviria</taxon>
        <taxon>Heunggongvirae</taxon>
        <taxon>Uroviricota</taxon>
        <taxon>Caudoviricetes</taxon>
        <taxon>Chimalliviridae</taxon>
        <taxon>Derbicusvirus</taxon>
        <taxon>Derbicusvirus derbicus</taxon>
    </lineage>
</organism>
<dbReference type="RefSeq" id="YP_009278321.1">
    <property type="nucleotide sequence ID" value="NC_031007.1"/>
</dbReference>
<dbReference type="KEGG" id="vg:29061613"/>
<dbReference type="OrthoDB" id="21963at10239"/>
<dbReference type="EMBL" id="KX397367">
    <property type="protein sequence ID" value="ANZ48859.1"/>
    <property type="molecule type" value="Genomic_DNA"/>
</dbReference>
<protein>
    <submittedName>
        <fullName evidence="1">Uncharacterized protein</fullName>
    </submittedName>
</protein>
<proteinExistence type="predicted"/>
<gene>
    <name evidence="1" type="ORF">EARLPHILLIPIV_9</name>
</gene>
<accession>A0A1B2IC47</accession>
<reference evidence="1 2" key="1">
    <citation type="submission" date="2016-06" db="EMBL/GenBank/DDBJ databases">
        <authorList>
            <person name="Kjaerup R.B."/>
            <person name="Dalgaard T.S."/>
            <person name="Juul-Madsen H.R."/>
        </authorList>
    </citation>
    <scope>NUCLEOTIDE SEQUENCE [LARGE SCALE GENOMIC DNA]</scope>
</reference>